<feature type="compositionally biased region" description="Basic and acidic residues" evidence="1">
    <location>
        <begin position="225"/>
        <end position="238"/>
    </location>
</feature>
<gene>
    <name evidence="4" type="ORF">INT43_003837</name>
</gene>
<dbReference type="GO" id="GO:0043130">
    <property type="term" value="F:ubiquitin binding"/>
    <property type="evidence" value="ECO:0007669"/>
    <property type="project" value="InterPro"/>
</dbReference>
<name>A0A8H7UEJ1_MORIS</name>
<feature type="compositionally biased region" description="Polar residues" evidence="1">
    <location>
        <begin position="183"/>
        <end position="193"/>
    </location>
</feature>
<evidence type="ECO:0000259" key="3">
    <source>
        <dbReference type="PROSITE" id="PS51140"/>
    </source>
</evidence>
<dbReference type="OrthoDB" id="3824970at2759"/>
<proteinExistence type="predicted"/>
<feature type="compositionally biased region" description="Low complexity" evidence="1">
    <location>
        <begin position="194"/>
        <end position="206"/>
    </location>
</feature>
<keyword evidence="5" id="KW-1185">Reference proteome</keyword>
<dbReference type="Pfam" id="PF02845">
    <property type="entry name" value="CUE"/>
    <property type="match status" value="1"/>
</dbReference>
<dbReference type="Proteomes" id="UP000654370">
    <property type="component" value="Unassembled WGS sequence"/>
</dbReference>
<feature type="region of interest" description="Disordered" evidence="1">
    <location>
        <begin position="175"/>
        <end position="245"/>
    </location>
</feature>
<feature type="compositionally biased region" description="Polar residues" evidence="1">
    <location>
        <begin position="113"/>
        <end position="123"/>
    </location>
</feature>
<dbReference type="SMART" id="SM00546">
    <property type="entry name" value="CUE"/>
    <property type="match status" value="1"/>
</dbReference>
<sequence>MNEGISIIVAVFVILVAMRWLFVFLIIGDLGAPQQSGSQRQRTNRPRHAVTPEMVETVRAMFPNIPVPAIRASLQTTGSVESTIEQALRDGTLPMPANVTPPRSPPGGNRNNQYTSGQSSSSVMGARQNDLVSRYGLEARIDNLESPEPPKVWETDVQKRQEMLRKRKEHMILQARRKMQEPKASTQQPADTMSHSSKAAEPAESSSKTDEFDELSVEQLNALEPSERRRNMMEAIERRKAKPSN</sequence>
<dbReference type="CDD" id="cd14424">
    <property type="entry name" value="CUE_Cue1p_like"/>
    <property type="match status" value="1"/>
</dbReference>
<dbReference type="PROSITE" id="PS51140">
    <property type="entry name" value="CUE"/>
    <property type="match status" value="1"/>
</dbReference>
<evidence type="ECO:0000313" key="5">
    <source>
        <dbReference type="Proteomes" id="UP000654370"/>
    </source>
</evidence>
<feature type="transmembrane region" description="Helical" evidence="2">
    <location>
        <begin position="6"/>
        <end position="32"/>
    </location>
</feature>
<protein>
    <recommendedName>
        <fullName evidence="3">CUE domain-containing protein</fullName>
    </recommendedName>
</protein>
<evidence type="ECO:0000256" key="2">
    <source>
        <dbReference type="SAM" id="Phobius"/>
    </source>
</evidence>
<keyword evidence="2" id="KW-0812">Transmembrane</keyword>
<keyword evidence="2" id="KW-1133">Transmembrane helix</keyword>
<organism evidence="4 5">
    <name type="scientific">Mortierella isabellina</name>
    <name type="common">Filamentous fungus</name>
    <name type="synonym">Umbelopsis isabellina</name>
    <dbReference type="NCBI Taxonomy" id="91625"/>
    <lineage>
        <taxon>Eukaryota</taxon>
        <taxon>Fungi</taxon>
        <taxon>Fungi incertae sedis</taxon>
        <taxon>Mucoromycota</taxon>
        <taxon>Mucoromycotina</taxon>
        <taxon>Umbelopsidomycetes</taxon>
        <taxon>Umbelopsidales</taxon>
        <taxon>Umbelopsidaceae</taxon>
        <taxon>Umbelopsis</taxon>
    </lineage>
</organism>
<dbReference type="AlphaFoldDB" id="A0A8H7UEJ1"/>
<dbReference type="InterPro" id="IPR003892">
    <property type="entry name" value="CUE"/>
</dbReference>
<evidence type="ECO:0000256" key="1">
    <source>
        <dbReference type="SAM" id="MobiDB-lite"/>
    </source>
</evidence>
<dbReference type="EMBL" id="JAEPQZ010000006">
    <property type="protein sequence ID" value="KAG2180050.1"/>
    <property type="molecule type" value="Genomic_DNA"/>
</dbReference>
<accession>A0A8H7UEJ1</accession>
<evidence type="ECO:0000313" key="4">
    <source>
        <dbReference type="EMBL" id="KAG2180050.1"/>
    </source>
</evidence>
<reference evidence="4" key="1">
    <citation type="submission" date="2020-12" db="EMBL/GenBank/DDBJ databases">
        <title>Metabolic potential, ecology and presence of endohyphal bacteria is reflected in genomic diversity of Mucoromycotina.</title>
        <authorList>
            <person name="Muszewska A."/>
            <person name="Okrasinska A."/>
            <person name="Steczkiewicz K."/>
            <person name="Drgas O."/>
            <person name="Orlowska M."/>
            <person name="Perlinska-Lenart U."/>
            <person name="Aleksandrzak-Piekarczyk T."/>
            <person name="Szatraj K."/>
            <person name="Zielenkiewicz U."/>
            <person name="Pilsyk S."/>
            <person name="Malc E."/>
            <person name="Mieczkowski P."/>
            <person name="Kruszewska J.S."/>
            <person name="Biernat P."/>
            <person name="Pawlowska J."/>
        </authorList>
    </citation>
    <scope>NUCLEOTIDE SEQUENCE</scope>
    <source>
        <strain evidence="4">WA0000067209</strain>
    </source>
</reference>
<keyword evidence="2" id="KW-0472">Membrane</keyword>
<feature type="region of interest" description="Disordered" evidence="1">
    <location>
        <begin position="88"/>
        <end position="126"/>
    </location>
</feature>
<comment type="caution">
    <text evidence="4">The sequence shown here is derived from an EMBL/GenBank/DDBJ whole genome shotgun (WGS) entry which is preliminary data.</text>
</comment>
<dbReference type="Gene3D" id="1.10.8.10">
    <property type="entry name" value="DNA helicase RuvA subunit, C-terminal domain"/>
    <property type="match status" value="1"/>
</dbReference>
<feature type="domain" description="CUE" evidence="3">
    <location>
        <begin position="50"/>
        <end position="92"/>
    </location>
</feature>